<proteinExistence type="predicted"/>
<protein>
    <submittedName>
        <fullName evidence="2">Aldo/keto reductase</fullName>
    </submittedName>
</protein>
<evidence type="ECO:0000313" key="2">
    <source>
        <dbReference type="EMBL" id="RRD27109.1"/>
    </source>
</evidence>
<feature type="domain" description="NADP-dependent oxidoreductase" evidence="1">
    <location>
        <begin position="2"/>
        <end position="267"/>
    </location>
</feature>
<dbReference type="AlphaFoldDB" id="A0A3P1UYK7"/>
<evidence type="ECO:0000259" key="1">
    <source>
        <dbReference type="Pfam" id="PF00248"/>
    </source>
</evidence>
<dbReference type="InterPro" id="IPR036812">
    <property type="entry name" value="NAD(P)_OxRdtase_dom_sf"/>
</dbReference>
<dbReference type="InterPro" id="IPR053135">
    <property type="entry name" value="AKR2_Oxidoreductase"/>
</dbReference>
<dbReference type="InterPro" id="IPR020471">
    <property type="entry name" value="AKR"/>
</dbReference>
<dbReference type="OrthoDB" id="9773828at2"/>
<reference evidence="2 3" key="1">
    <citation type="submission" date="2018-11" db="EMBL/GenBank/DDBJ databases">
        <title>Genomes From Bacteria Associated with the Canine Oral Cavity: a Test Case for Automated Genome-Based Taxonomic Assignment.</title>
        <authorList>
            <person name="Coil D.A."/>
            <person name="Jospin G."/>
            <person name="Darling A.E."/>
            <person name="Wallis C."/>
            <person name="Davis I.J."/>
            <person name="Harris S."/>
            <person name="Eisen J.A."/>
            <person name="Holcombe L.J."/>
            <person name="O'Flynn C."/>
        </authorList>
    </citation>
    <scope>NUCLEOTIDE SEQUENCE [LARGE SCALE GENOMIC DNA]</scope>
    <source>
        <strain evidence="2 3">OH4460_COT-188</strain>
    </source>
</reference>
<organism evidence="2 3">
    <name type="scientific">Fusobacterium canifelinum</name>
    <dbReference type="NCBI Taxonomy" id="285729"/>
    <lineage>
        <taxon>Bacteria</taxon>
        <taxon>Fusobacteriati</taxon>
        <taxon>Fusobacteriota</taxon>
        <taxon>Fusobacteriia</taxon>
        <taxon>Fusobacteriales</taxon>
        <taxon>Fusobacteriaceae</taxon>
        <taxon>Fusobacterium</taxon>
    </lineage>
</organism>
<name>A0A3P1UYK7_9FUSO</name>
<dbReference type="SUPFAM" id="SSF51430">
    <property type="entry name" value="NAD(P)-linked oxidoreductase"/>
    <property type="match status" value="1"/>
</dbReference>
<dbReference type="PANTHER" id="PTHR43312:SF1">
    <property type="entry name" value="NADP-DEPENDENT OXIDOREDUCTASE DOMAIN-CONTAINING PROTEIN"/>
    <property type="match status" value="1"/>
</dbReference>
<dbReference type="EMBL" id="RQYY01000004">
    <property type="protein sequence ID" value="RRD27109.1"/>
    <property type="molecule type" value="Genomic_DNA"/>
</dbReference>
<dbReference type="CDD" id="cd19097">
    <property type="entry name" value="AKR_unchar"/>
    <property type="match status" value="1"/>
</dbReference>
<dbReference type="Pfam" id="PF00248">
    <property type="entry name" value="Aldo_ket_red"/>
    <property type="match status" value="1"/>
</dbReference>
<sequence>MKLCLGTVQFGLNYGIENKQIEINEIDKILTTALKKGITILDTAQNYGNSEKLIGNFKERERFRIISKISSTSLKDATSLEELKELLKKSLNNLKISCLDGLLLHKPEDLNNELFLYNLITLKKEGYFLNLGISIYSTDEAIRALEFENIKYIQIPYNILDTRLDKVDFFNKAKEKNKILFARSIFLQGTLLKEHSKYPYFLNELKKFDRIIKDESVKLRSTKLEFLINFIKSNKKIDYIVIGIDSLENLLEIINAYNYEGLENYNYEKFRDQFKNISENILNPSLWGK</sequence>
<dbReference type="RefSeq" id="WP_124795889.1">
    <property type="nucleotide sequence ID" value="NZ_RQYY01000004.1"/>
</dbReference>
<comment type="caution">
    <text evidence="2">The sequence shown here is derived from an EMBL/GenBank/DDBJ whole genome shotgun (WGS) entry which is preliminary data.</text>
</comment>
<dbReference type="Gene3D" id="3.20.20.100">
    <property type="entry name" value="NADP-dependent oxidoreductase domain"/>
    <property type="match status" value="1"/>
</dbReference>
<dbReference type="PANTHER" id="PTHR43312">
    <property type="entry name" value="D-THREO-ALDOSE 1-DEHYDROGENASE"/>
    <property type="match status" value="1"/>
</dbReference>
<dbReference type="Proteomes" id="UP000281534">
    <property type="component" value="Unassembled WGS sequence"/>
</dbReference>
<gene>
    <name evidence="2" type="ORF">EII27_03580</name>
</gene>
<dbReference type="InterPro" id="IPR023210">
    <property type="entry name" value="NADP_OxRdtase_dom"/>
</dbReference>
<accession>A0A3P1UYK7</accession>
<dbReference type="PRINTS" id="PR00069">
    <property type="entry name" value="ALDKETRDTASE"/>
</dbReference>
<evidence type="ECO:0000313" key="3">
    <source>
        <dbReference type="Proteomes" id="UP000281534"/>
    </source>
</evidence>
<dbReference type="GO" id="GO:0016491">
    <property type="term" value="F:oxidoreductase activity"/>
    <property type="evidence" value="ECO:0007669"/>
    <property type="project" value="InterPro"/>
</dbReference>